<gene>
    <name evidence="5" type="ORF">NHX12_013929</name>
</gene>
<keyword evidence="2" id="KW-0802">TPR repeat</keyword>
<dbReference type="PANTHER" id="PTHR47678">
    <property type="entry name" value="TETRATRICOPEPTIDE REPEAT PROTEIN 31"/>
    <property type="match status" value="1"/>
</dbReference>
<dbReference type="PROSITE" id="PS50005">
    <property type="entry name" value="TPR"/>
    <property type="match status" value="1"/>
</dbReference>
<proteinExistence type="predicted"/>
<organism evidence="5 6">
    <name type="scientific">Muraenolepis orangiensis</name>
    <name type="common">Patagonian moray cod</name>
    <dbReference type="NCBI Taxonomy" id="630683"/>
    <lineage>
        <taxon>Eukaryota</taxon>
        <taxon>Metazoa</taxon>
        <taxon>Chordata</taxon>
        <taxon>Craniata</taxon>
        <taxon>Vertebrata</taxon>
        <taxon>Euteleostomi</taxon>
        <taxon>Actinopterygii</taxon>
        <taxon>Neopterygii</taxon>
        <taxon>Teleostei</taxon>
        <taxon>Neoteleostei</taxon>
        <taxon>Acanthomorphata</taxon>
        <taxon>Zeiogadaria</taxon>
        <taxon>Gadariae</taxon>
        <taxon>Gadiformes</taxon>
        <taxon>Muraenolepidoidei</taxon>
        <taxon>Muraenolepididae</taxon>
        <taxon>Muraenolepis</taxon>
    </lineage>
</organism>
<feature type="region of interest" description="Disordered" evidence="3">
    <location>
        <begin position="484"/>
        <end position="504"/>
    </location>
</feature>
<feature type="compositionally biased region" description="Basic and acidic residues" evidence="3">
    <location>
        <begin position="89"/>
        <end position="118"/>
    </location>
</feature>
<dbReference type="CDD" id="cd00590">
    <property type="entry name" value="RRM_SF"/>
    <property type="match status" value="1"/>
</dbReference>
<feature type="domain" description="RRM" evidence="4">
    <location>
        <begin position="363"/>
        <end position="435"/>
    </location>
</feature>
<dbReference type="SMART" id="SM00028">
    <property type="entry name" value="TPR"/>
    <property type="match status" value="3"/>
</dbReference>
<dbReference type="OrthoDB" id="2017782at2759"/>
<dbReference type="Pfam" id="PF00076">
    <property type="entry name" value="RRM_1"/>
    <property type="match status" value="1"/>
</dbReference>
<feature type="repeat" description="TPR" evidence="2">
    <location>
        <begin position="129"/>
        <end position="162"/>
    </location>
</feature>
<dbReference type="PANTHER" id="PTHR47678:SF1">
    <property type="entry name" value="TETRATRICOPEPTIDE REPEAT PROTEIN 31"/>
    <property type="match status" value="1"/>
</dbReference>
<dbReference type="Pfam" id="PF13181">
    <property type="entry name" value="TPR_8"/>
    <property type="match status" value="1"/>
</dbReference>
<evidence type="ECO:0000256" key="1">
    <source>
        <dbReference type="PROSITE-ProRule" id="PRU00176"/>
    </source>
</evidence>
<dbReference type="Gene3D" id="1.25.40.10">
    <property type="entry name" value="Tetratricopeptide repeat domain"/>
    <property type="match status" value="1"/>
</dbReference>
<feature type="compositionally biased region" description="Low complexity" evidence="3">
    <location>
        <begin position="333"/>
        <end position="345"/>
    </location>
</feature>
<dbReference type="SMART" id="SM00360">
    <property type="entry name" value="RRM"/>
    <property type="match status" value="1"/>
</dbReference>
<feature type="compositionally biased region" description="Basic residues" evidence="3">
    <location>
        <begin position="73"/>
        <end position="88"/>
    </location>
</feature>
<dbReference type="GO" id="GO:0003723">
    <property type="term" value="F:RNA binding"/>
    <property type="evidence" value="ECO:0007669"/>
    <property type="project" value="UniProtKB-UniRule"/>
</dbReference>
<name>A0A9Q0I547_9TELE</name>
<evidence type="ECO:0000259" key="4">
    <source>
        <dbReference type="PROSITE" id="PS50102"/>
    </source>
</evidence>
<dbReference type="InterPro" id="IPR000504">
    <property type="entry name" value="RRM_dom"/>
</dbReference>
<dbReference type="SUPFAM" id="SSF48452">
    <property type="entry name" value="TPR-like"/>
    <property type="match status" value="1"/>
</dbReference>
<dbReference type="Proteomes" id="UP001148018">
    <property type="component" value="Unassembled WGS sequence"/>
</dbReference>
<keyword evidence="1" id="KW-0694">RNA-binding</keyword>
<dbReference type="AlphaFoldDB" id="A0A9Q0I547"/>
<sequence length="504" mass="56696">MSGYLDLDFLTVFADIVGRRTRMPPRLLEFGIFGLDFNGPFWPDHTFDTNYNYESDDDLPLEQSLPYQVEKRKSMKKRLKKKRQKERRRLAELKKEKEKTRKNEKPETTKAKENDKVVAETVSSSCDSDSSSSILGNQHASAGRFDMAVEYFTCAIKYNPKEFKLFGNRSFCFEKLQQYEKALTDAQLSLNMAPDWVKGLYRKGRALAGLKRYQEAASTFSDVLRLDKSCTEAAQWLMHVQINQLMECGFTREHSSNALIIHGTLAKAKEALSKLSPIQGHSPTGTIYKVPLLPSALGDNLPRPLVSLPSAFPQEPNPSPSAKSTVNQNTSNVVPKAAAPVAPSPRINTKTKQEPPKPLPELFPIWVGNVHHLATEALFYNLFSSVGRIHSIKILHKKQCAFVNFTTKAHCNQAIHQFNGHELMGSRLVLRYPDRIPPGMGMSKAALKAENQDIVRPWESVHWKKGNGSNGPPHFAHRQEVPEDKGLDHLSSTPVLKDVPKLPC</sequence>
<dbReference type="PROSITE" id="PS50102">
    <property type="entry name" value="RRM"/>
    <property type="match status" value="1"/>
</dbReference>
<dbReference type="SUPFAM" id="SSF54928">
    <property type="entry name" value="RNA-binding domain, RBD"/>
    <property type="match status" value="1"/>
</dbReference>
<keyword evidence="6" id="KW-1185">Reference proteome</keyword>
<dbReference type="InterPro" id="IPR012677">
    <property type="entry name" value="Nucleotide-bd_a/b_plait_sf"/>
</dbReference>
<comment type="caution">
    <text evidence="5">The sequence shown here is derived from an EMBL/GenBank/DDBJ whole genome shotgun (WGS) entry which is preliminary data.</text>
</comment>
<dbReference type="Gene3D" id="3.30.70.330">
    <property type="match status" value="1"/>
</dbReference>
<evidence type="ECO:0000313" key="5">
    <source>
        <dbReference type="EMBL" id="KAJ3585208.1"/>
    </source>
</evidence>
<protein>
    <recommendedName>
        <fullName evidence="4">RRM domain-containing protein</fullName>
    </recommendedName>
</protein>
<dbReference type="InterPro" id="IPR019734">
    <property type="entry name" value="TPR_rpt"/>
</dbReference>
<feature type="region of interest" description="Disordered" evidence="3">
    <location>
        <begin position="307"/>
        <end position="358"/>
    </location>
</feature>
<evidence type="ECO:0000256" key="2">
    <source>
        <dbReference type="PROSITE-ProRule" id="PRU00339"/>
    </source>
</evidence>
<accession>A0A9Q0I547</accession>
<reference evidence="5" key="1">
    <citation type="submission" date="2022-07" db="EMBL/GenBank/DDBJ databases">
        <title>Chromosome-level genome of Muraenolepis orangiensis.</title>
        <authorList>
            <person name="Kim J."/>
        </authorList>
    </citation>
    <scope>NUCLEOTIDE SEQUENCE</scope>
    <source>
        <strain evidence="5">KU_S4_2022</strain>
        <tissue evidence="5">Muscle</tissue>
    </source>
</reference>
<evidence type="ECO:0000313" key="6">
    <source>
        <dbReference type="Proteomes" id="UP001148018"/>
    </source>
</evidence>
<feature type="region of interest" description="Disordered" evidence="3">
    <location>
        <begin position="70"/>
        <end position="124"/>
    </location>
</feature>
<feature type="compositionally biased region" description="Polar residues" evidence="3">
    <location>
        <begin position="320"/>
        <end position="332"/>
    </location>
</feature>
<dbReference type="InterPro" id="IPR011990">
    <property type="entry name" value="TPR-like_helical_dom_sf"/>
</dbReference>
<evidence type="ECO:0000256" key="3">
    <source>
        <dbReference type="SAM" id="MobiDB-lite"/>
    </source>
</evidence>
<dbReference type="InterPro" id="IPR035979">
    <property type="entry name" value="RBD_domain_sf"/>
</dbReference>
<dbReference type="EMBL" id="JANIIK010000118">
    <property type="protein sequence ID" value="KAJ3585208.1"/>
    <property type="molecule type" value="Genomic_DNA"/>
</dbReference>